<comment type="caution">
    <text evidence="4">The sequence shown here is derived from an EMBL/GenBank/DDBJ whole genome shotgun (WGS) entry which is preliminary data.</text>
</comment>
<dbReference type="InterPro" id="IPR045330">
    <property type="entry name" value="TRM3/TARBP1"/>
</dbReference>
<dbReference type="SUPFAM" id="SSF75217">
    <property type="entry name" value="alpha/beta knot"/>
    <property type="match status" value="1"/>
</dbReference>
<dbReference type="Proteomes" id="UP000053237">
    <property type="component" value="Unassembled WGS sequence"/>
</dbReference>
<dbReference type="Gene3D" id="3.40.1280.10">
    <property type="match status" value="1"/>
</dbReference>
<evidence type="ECO:0000313" key="4">
    <source>
        <dbReference type="EMBL" id="CCI10070.1"/>
    </source>
</evidence>
<evidence type="ECO:0000256" key="1">
    <source>
        <dbReference type="ARBA" id="ARBA00022603"/>
    </source>
</evidence>
<accession>A0A024FST3</accession>
<dbReference type="InterPro" id="IPR001537">
    <property type="entry name" value="SpoU_MeTrfase"/>
</dbReference>
<dbReference type="STRING" id="65357.A0A024FST3"/>
<dbReference type="InterPro" id="IPR044748">
    <property type="entry name" value="Trm3/TARBP1_C"/>
</dbReference>
<feature type="domain" description="tRNA/rRNA methyltransferase SpoU type" evidence="3">
    <location>
        <begin position="1379"/>
        <end position="1521"/>
    </location>
</feature>
<dbReference type="SUPFAM" id="SSF48371">
    <property type="entry name" value="ARM repeat"/>
    <property type="match status" value="1"/>
</dbReference>
<gene>
    <name evidence="4" type="ORF">BN9_054980</name>
</gene>
<name>A0A024FST3_9STRA</name>
<keyword evidence="5" id="KW-1185">Reference proteome</keyword>
<dbReference type="GO" id="GO:0003723">
    <property type="term" value="F:RNA binding"/>
    <property type="evidence" value="ECO:0007669"/>
    <property type="project" value="InterPro"/>
</dbReference>
<dbReference type="EMBL" id="CAIX01000076">
    <property type="protein sequence ID" value="CCI10070.1"/>
    <property type="molecule type" value="Genomic_DNA"/>
</dbReference>
<proteinExistence type="predicted"/>
<dbReference type="PANTHER" id="PTHR12029:SF11">
    <property type="entry name" value="METHYLTRANSFERASE TARBP1-RELATED"/>
    <property type="match status" value="1"/>
</dbReference>
<dbReference type="Pfam" id="PF00588">
    <property type="entry name" value="SpoU_methylase"/>
    <property type="match status" value="1"/>
</dbReference>
<evidence type="ECO:0000313" key="5">
    <source>
        <dbReference type="Proteomes" id="UP000053237"/>
    </source>
</evidence>
<keyword evidence="2" id="KW-0808">Transferase</keyword>
<dbReference type="OrthoDB" id="241340at2759"/>
<keyword evidence="1" id="KW-0489">Methyltransferase</keyword>
<evidence type="ECO:0000259" key="3">
    <source>
        <dbReference type="Pfam" id="PF00588"/>
    </source>
</evidence>
<reference evidence="4 5" key="1">
    <citation type="submission" date="2012-05" db="EMBL/GenBank/DDBJ databases">
        <title>Recombination and specialization in a pathogen metapopulation.</title>
        <authorList>
            <person name="Gardiner A."/>
            <person name="Kemen E."/>
            <person name="Schultz-Larsen T."/>
            <person name="MacLean D."/>
            <person name="Van Oosterhout C."/>
            <person name="Jones J.D.G."/>
        </authorList>
    </citation>
    <scope>NUCLEOTIDE SEQUENCE [LARGE SCALE GENOMIC DNA]</scope>
    <source>
        <strain evidence="4 5">Ac Nc2</strain>
    </source>
</reference>
<dbReference type="InterPro" id="IPR029028">
    <property type="entry name" value="Alpha/beta_knot_MTases"/>
</dbReference>
<dbReference type="InParanoid" id="A0A024FST3"/>
<dbReference type="InterPro" id="IPR016024">
    <property type="entry name" value="ARM-type_fold"/>
</dbReference>
<protein>
    <recommendedName>
        <fullName evidence="3">tRNA/rRNA methyltransferase SpoU type domain-containing protein</fullName>
    </recommendedName>
</protein>
<dbReference type="GO" id="GO:0030488">
    <property type="term" value="P:tRNA methylation"/>
    <property type="evidence" value="ECO:0007669"/>
    <property type="project" value="InterPro"/>
</dbReference>
<dbReference type="InterPro" id="IPR029026">
    <property type="entry name" value="tRNA_m1G_MTases_N"/>
</dbReference>
<dbReference type="GO" id="GO:0016423">
    <property type="term" value="F:tRNA (guanine) methyltransferase activity"/>
    <property type="evidence" value="ECO:0007669"/>
    <property type="project" value="InterPro"/>
</dbReference>
<organism evidence="4 5">
    <name type="scientific">Albugo candida</name>
    <dbReference type="NCBI Taxonomy" id="65357"/>
    <lineage>
        <taxon>Eukaryota</taxon>
        <taxon>Sar</taxon>
        <taxon>Stramenopiles</taxon>
        <taxon>Oomycota</taxon>
        <taxon>Peronosporomycetes</taxon>
        <taxon>Albuginales</taxon>
        <taxon>Albuginaceae</taxon>
        <taxon>Albugo</taxon>
    </lineage>
</organism>
<evidence type="ECO:0000256" key="2">
    <source>
        <dbReference type="ARBA" id="ARBA00022679"/>
    </source>
</evidence>
<dbReference type="CDD" id="cd18091">
    <property type="entry name" value="SpoU-like_TRM3-like"/>
    <property type="match status" value="1"/>
</dbReference>
<dbReference type="PANTHER" id="PTHR12029">
    <property type="entry name" value="RNA METHYLTRANSFERASE"/>
    <property type="match status" value="1"/>
</dbReference>
<sequence>MIDQASHYIQQVRDHNNIQDQLFCKVLLQLYQFLDAKSQNETLVVQVRHCILDLASSAAQSLPLNEGFLHSMITCIFEKWLQGNKEEVNAVLDFFHSMLNRYEYSQASTELMNESSAYSRMLLNFVWNVISHQPILMSNEKIQNLICYGMRSSESLTRKYSLGVLQIAFASYSGVLSVDSFNKPPDKLLKKWSVFLAASQVIQFQQEQHLVEQVWPQIQELLYCCLQTEKLEITSGQFWPVPLSFKWLQSLFSQIFDHKNPILRRKLLGGFMETCLKAMEIVIQDIRSGQTAPENTRAILAIDIDFHLFVMTTFLPATNDPLLYKTNSSKSTHLLETITEFLAKWLSAYYWQNISSEKHTNILRKYVFYVHEAIFSDTRKRHSQDALLAMLRVFQSNDLQIVMKYHDHQAISSELLDTKALDTLRFMLEIYILPSYSVDVQHQSLLAVQAAMTEGLTQPPDEHALLHLSKILVLFPMIDLIGTGDEQHGACYLHLYDWLHLNKENAEWFTEAIIKAIEDFVHSDHPEGGFLPKQLARLMLFTATKYHDETNKAIFKLDKPLFRRRQHLSKLDSDDHRLYFSLLAAWENEVQEVLQYQVHDQCHTSLRISVDPIGIYQQINQKIDDRFSGCEWLFSTAMELAEAWLDHVCGTSRKLWVDEYCSTLWLNNVVRVGTQVAIHLMEARGSLVEFCLLSNLTLRFSVLVVAPRTQLRVSETVQIYELQTIAMEFLATMSKMQPHVAEMIPLFHASHPFLQSLCHIHIEPSGGNNGPNDAEMTPFKSYNKALAAFTVARWQVIHTIVTSSPYLPTQLKHQVTKACVEAFETMGSQPETLLHITETLTCCSTCYIKDEPDHDASDSIINSVWNTYMDCSTRTDALTQAVIFFVLENTLSYCANPQLFTKWFTTIFEYGENNRPNVIYHLATRLCRIWQQDLDVASSFVPMILKFLLYREPKEINRSTKNISGIKSPTHDQFVRLRVLTWLEQLSETPKITDSLILMLLQHYVNDPDWQKPQMIHSHVFGYEVRAWQALCVLTRHISSLSLLQKVEDLFYNFIFCLPKLSAIRHYYELFGMRLLERSNDLQVLPDTLQKHILPLLFNFNQPPQQMTSLLLILSHFVHIHIEKYSVLALKTLTITETLSTPHPIQTMPIIETLISGFLCWLNASHGHVRVIAQYFLRTLLPHYIALNENEQRKSGMHPLEWRFLTETCRFLSENKECMRMSRRQSLQIANIQPGHRCSVQGLLESTYWHVESNDILPKEDQFSWTFQIRESLKHTYTQFQLEYTHSSFHENPAALNCIKQDLDNLNQRNNHETPSLESIPVDASISVVQRKIDVSSRCKTFTIDPPLPVTSVNGSQHLPSFAMSGNSCYPKGNRVIMCASLIEKVTNLAGLARTCEIFGAEKLVVSNLRVLNNDATFASMSSSAHKWIRMEETPCGEALIHAIRQWKEVDKYQIIALEQTSRSQCCSEFRFPDNVVIILGSEGAGIPVEILRLVDVCVEIPQFGLVRSLNVHVSGAILLWEYTRQRLLGSIDSTD</sequence>